<dbReference type="AlphaFoldDB" id="A0A6L2LKA1"/>
<protein>
    <submittedName>
        <fullName evidence="2">Transposase (Putative), gypsy type</fullName>
    </submittedName>
</protein>
<feature type="region of interest" description="Disordered" evidence="1">
    <location>
        <begin position="188"/>
        <end position="227"/>
    </location>
</feature>
<proteinExistence type="predicted"/>
<name>A0A6L2LKA1_TANCI</name>
<dbReference type="EMBL" id="BKCJ010004611">
    <property type="protein sequence ID" value="GEU62068.1"/>
    <property type="molecule type" value="Genomic_DNA"/>
</dbReference>
<reference evidence="2" key="1">
    <citation type="journal article" date="2019" name="Sci. Rep.">
        <title>Draft genome of Tanacetum cinerariifolium, the natural source of mosquito coil.</title>
        <authorList>
            <person name="Yamashiro T."/>
            <person name="Shiraishi A."/>
            <person name="Satake H."/>
            <person name="Nakayama K."/>
        </authorList>
    </citation>
    <scope>NUCLEOTIDE SEQUENCE</scope>
</reference>
<sequence length="468" mass="50805">MFRMFYTPSFNSGWMSFSKRPGKNTPQCYTKPLDSLKNWNNRFFLVDERVFPNLVDWRTNASKDGMPVNGTYSIEVMRALDTHRTPIQKQPEMLLCLVRISRIYYLGDKVYTTFHYDDDREMDLFSLIRAPNPTKVKIGSRPRAPHEVLLLTLTASWVIEMDELAIATDSSGVLSAIEKSSLDFAHEDGAFDQGTTAPEMPPPEDVPATAAPGSLRRDHADLRPTCSSHRGKSLAAMQLCLASNVFVSEGAPADVSDPDPLSFADASSHHPVDVSQSSQVIATARDLESKNVSSPTEVGSLGSSNGSVYRPEWGVTNGSLLDTPEACQDLVDHAAPLGSNGIAVAPQVRARGEAAEKIKSIKAYDLEADAKFIAAIQSLKDLKYPLLDQLEGLKDAPMDVIMAALYLESDTGGMPHNIYVTSALASLSSPSPCTPRSDGVSVSVPTVVPQGLALLLVDMAMQTDLEDA</sequence>
<evidence type="ECO:0000256" key="1">
    <source>
        <dbReference type="SAM" id="MobiDB-lite"/>
    </source>
</evidence>
<gene>
    <name evidence="2" type="ORF">Tci_034046</name>
</gene>
<evidence type="ECO:0000313" key="2">
    <source>
        <dbReference type="EMBL" id="GEU62068.1"/>
    </source>
</evidence>
<comment type="caution">
    <text evidence="2">The sequence shown here is derived from an EMBL/GenBank/DDBJ whole genome shotgun (WGS) entry which is preliminary data.</text>
</comment>
<organism evidence="2">
    <name type="scientific">Tanacetum cinerariifolium</name>
    <name type="common">Dalmatian daisy</name>
    <name type="synonym">Chrysanthemum cinerariifolium</name>
    <dbReference type="NCBI Taxonomy" id="118510"/>
    <lineage>
        <taxon>Eukaryota</taxon>
        <taxon>Viridiplantae</taxon>
        <taxon>Streptophyta</taxon>
        <taxon>Embryophyta</taxon>
        <taxon>Tracheophyta</taxon>
        <taxon>Spermatophyta</taxon>
        <taxon>Magnoliopsida</taxon>
        <taxon>eudicotyledons</taxon>
        <taxon>Gunneridae</taxon>
        <taxon>Pentapetalae</taxon>
        <taxon>asterids</taxon>
        <taxon>campanulids</taxon>
        <taxon>Asterales</taxon>
        <taxon>Asteraceae</taxon>
        <taxon>Asteroideae</taxon>
        <taxon>Anthemideae</taxon>
        <taxon>Anthemidinae</taxon>
        <taxon>Tanacetum</taxon>
    </lineage>
</organism>
<accession>A0A6L2LKA1</accession>